<keyword evidence="4" id="KW-1185">Reference proteome</keyword>
<feature type="compositionally biased region" description="Basic residues" evidence="1">
    <location>
        <begin position="340"/>
        <end position="350"/>
    </location>
</feature>
<feature type="region of interest" description="Disordered" evidence="1">
    <location>
        <begin position="26"/>
        <end position="63"/>
    </location>
</feature>
<feature type="compositionally biased region" description="Low complexity" evidence="1">
    <location>
        <begin position="323"/>
        <end position="339"/>
    </location>
</feature>
<dbReference type="EMBL" id="ML122250">
    <property type="protein sequence ID" value="RPD66875.1"/>
    <property type="molecule type" value="Genomic_DNA"/>
</dbReference>
<dbReference type="Proteomes" id="UP000313359">
    <property type="component" value="Unassembled WGS sequence"/>
</dbReference>
<evidence type="ECO:0000313" key="4">
    <source>
        <dbReference type="Proteomes" id="UP000313359"/>
    </source>
</evidence>
<evidence type="ECO:0000313" key="3">
    <source>
        <dbReference type="EMBL" id="RPD66875.1"/>
    </source>
</evidence>
<gene>
    <name evidence="3" type="ORF">L227DRAFT_558990</name>
</gene>
<evidence type="ECO:0000256" key="2">
    <source>
        <dbReference type="SAM" id="SignalP"/>
    </source>
</evidence>
<keyword evidence="2" id="KW-0732">Signal</keyword>
<evidence type="ECO:0000256" key="1">
    <source>
        <dbReference type="SAM" id="MobiDB-lite"/>
    </source>
</evidence>
<evidence type="ECO:0008006" key="5">
    <source>
        <dbReference type="Google" id="ProtNLM"/>
    </source>
</evidence>
<dbReference type="OrthoDB" id="2502001at2759"/>
<protein>
    <recommendedName>
        <fullName evidence="5">Thioredoxin-like fold domain-containing protein</fullName>
    </recommendedName>
</protein>
<accession>A0A5C2SSL7</accession>
<dbReference type="AlphaFoldDB" id="A0A5C2SSL7"/>
<name>A0A5C2SSL7_9APHY</name>
<reference evidence="3" key="1">
    <citation type="journal article" date="2018" name="Genome Biol. Evol.">
        <title>Genomics and development of Lentinus tigrinus, a white-rot wood-decaying mushroom with dimorphic fruiting bodies.</title>
        <authorList>
            <person name="Wu B."/>
            <person name="Xu Z."/>
            <person name="Knudson A."/>
            <person name="Carlson A."/>
            <person name="Chen N."/>
            <person name="Kovaka S."/>
            <person name="LaButti K."/>
            <person name="Lipzen A."/>
            <person name="Pennachio C."/>
            <person name="Riley R."/>
            <person name="Schakwitz W."/>
            <person name="Umezawa K."/>
            <person name="Ohm R.A."/>
            <person name="Grigoriev I.V."/>
            <person name="Nagy L.G."/>
            <person name="Gibbons J."/>
            <person name="Hibbett D."/>
        </authorList>
    </citation>
    <scope>NUCLEOTIDE SEQUENCE [LARGE SCALE GENOMIC DNA]</scope>
    <source>
        <strain evidence="3">ALCF2SS1-6</strain>
    </source>
</reference>
<organism evidence="3 4">
    <name type="scientific">Lentinus tigrinus ALCF2SS1-6</name>
    <dbReference type="NCBI Taxonomy" id="1328759"/>
    <lineage>
        <taxon>Eukaryota</taxon>
        <taxon>Fungi</taxon>
        <taxon>Dikarya</taxon>
        <taxon>Basidiomycota</taxon>
        <taxon>Agaricomycotina</taxon>
        <taxon>Agaricomycetes</taxon>
        <taxon>Polyporales</taxon>
        <taxon>Polyporaceae</taxon>
        <taxon>Lentinus</taxon>
    </lineage>
</organism>
<feature type="compositionally biased region" description="Low complexity" evidence="1">
    <location>
        <begin position="298"/>
        <end position="316"/>
    </location>
</feature>
<proteinExistence type="predicted"/>
<feature type="chain" id="PRO_5022864315" description="Thioredoxin-like fold domain-containing protein" evidence="2">
    <location>
        <begin position="20"/>
        <end position="350"/>
    </location>
</feature>
<feature type="region of interest" description="Disordered" evidence="1">
    <location>
        <begin position="298"/>
        <end position="350"/>
    </location>
</feature>
<sequence length="350" mass="38446">MRLSGILFSSLLCAASVRAQYFSAGWTPGQPAPKEPEAAPTDAEYTFDASSHPAPPQHAAPDTSKMGFGDRIMFNILSSPTVQWVAGKAGVNISEAVERGGKGPWDLRIPLITDENYDELIVNEQLTDEELRDRVWILVISVTASQNNAISKVVDQAFDEAYNTTVIAGDLPNVRWGRIDYMAVTYLTTKWNIWTGPWIVVITDRGQTMRFYKAMGIRLTPELIRELLTEEIWRDSQPWNSNFAPGGKREWILHYFALGLKKGFDFINRVPRFVLMIASGAIASFVMRLLHRAPAENPAAARQPAAPSAPSASSKSETGTVVSSTTNAASSSTATSSPSKRAKQRKAGKK</sequence>
<feature type="signal peptide" evidence="2">
    <location>
        <begin position="1"/>
        <end position="19"/>
    </location>
</feature>